<dbReference type="Pfam" id="PF21948">
    <property type="entry name" value="LplA-B_cat"/>
    <property type="match status" value="1"/>
</dbReference>
<reference evidence="2 3" key="1">
    <citation type="submission" date="2018-02" db="EMBL/GenBank/DDBJ databases">
        <title>Discovery of a pederin family compound in a non-symbiotic bloom-forming cyanobacterium.</title>
        <authorList>
            <person name="Kust A."/>
            <person name="Mares J."/>
            <person name="Jokela J."/>
            <person name="Urajova P."/>
            <person name="Hajek J."/>
            <person name="Saurav K."/>
            <person name="Voracova K."/>
            <person name="Fewer D.P."/>
            <person name="Haapaniemi E."/>
            <person name="Permi P."/>
            <person name="Rehakova K."/>
            <person name="Sivonen K."/>
            <person name="Hrouzek P."/>
        </authorList>
    </citation>
    <scope>NUCLEOTIDE SEQUENCE [LARGE SCALE GENOMIC DNA]</scope>
    <source>
        <strain evidence="2 3">CHARLIE-1</strain>
    </source>
</reference>
<dbReference type="CDD" id="cd16443">
    <property type="entry name" value="LplA"/>
    <property type="match status" value="1"/>
</dbReference>
<dbReference type="PANTHER" id="PTHR43679">
    <property type="entry name" value="OCTANOYLTRANSFERASE LIPM-RELATED"/>
    <property type="match status" value="1"/>
</dbReference>
<proteinExistence type="predicted"/>
<protein>
    <submittedName>
        <fullName evidence="2">Biotin--protein ligase</fullName>
    </submittedName>
</protein>
<keyword evidence="3" id="KW-1185">Reference proteome</keyword>
<accession>A0A2S6CQ50</accession>
<sequence length="225" mass="25339">MAIDRWLLAQHESGKHPSTLRFYTWSPPAISLGYHQRQYPEFWQDLTWKGEKLDLVRRPTGGRAVLHQGDLTYAVVTSGLEGNRLDVYAKICEFLIQGWRSLGVDLYYGQAGRGYIHNPNCFGTATGADLVLADGSKLIGSAQLRKGQAVLQHGSMRLNPGADLFAKVFNQEFFNTGKLPTNINEEIIINALIESACNCFGMEIEIKPLSPDEWEEIIRTYARYD</sequence>
<feature type="domain" description="BPL/LPL catalytic" evidence="1">
    <location>
        <begin position="14"/>
        <end position="204"/>
    </location>
</feature>
<gene>
    <name evidence="2" type="ORF">CUN59_18485</name>
</gene>
<dbReference type="SUPFAM" id="SSF55681">
    <property type="entry name" value="Class II aaRS and biotin synthetases"/>
    <property type="match status" value="1"/>
</dbReference>
<dbReference type="EMBL" id="PGEM01000161">
    <property type="protein sequence ID" value="PPJ61883.1"/>
    <property type="molecule type" value="Genomic_DNA"/>
</dbReference>
<dbReference type="InterPro" id="IPR004143">
    <property type="entry name" value="BPL_LPL_catalytic"/>
</dbReference>
<comment type="caution">
    <text evidence="2">The sequence shown here is derived from an EMBL/GenBank/DDBJ whole genome shotgun (WGS) entry which is preliminary data.</text>
</comment>
<evidence type="ECO:0000313" key="3">
    <source>
        <dbReference type="Proteomes" id="UP000239589"/>
    </source>
</evidence>
<evidence type="ECO:0000313" key="2">
    <source>
        <dbReference type="EMBL" id="PPJ61883.1"/>
    </source>
</evidence>
<dbReference type="InterPro" id="IPR045864">
    <property type="entry name" value="aa-tRNA-synth_II/BPL/LPL"/>
</dbReference>
<dbReference type="AlphaFoldDB" id="A0A2S6CQ50"/>
<dbReference type="Proteomes" id="UP000239589">
    <property type="component" value="Unassembled WGS sequence"/>
</dbReference>
<name>A0A2S6CQ50_9CYAN</name>
<organism evidence="2 3">
    <name type="scientific">Cuspidothrix issatschenkoi CHARLIE-1</name>
    <dbReference type="NCBI Taxonomy" id="2052836"/>
    <lineage>
        <taxon>Bacteria</taxon>
        <taxon>Bacillati</taxon>
        <taxon>Cyanobacteriota</taxon>
        <taxon>Cyanophyceae</taxon>
        <taxon>Nostocales</taxon>
        <taxon>Aphanizomenonaceae</taxon>
        <taxon>Cuspidothrix</taxon>
    </lineage>
</organism>
<dbReference type="GO" id="GO:0016874">
    <property type="term" value="F:ligase activity"/>
    <property type="evidence" value="ECO:0007669"/>
    <property type="project" value="UniProtKB-KW"/>
</dbReference>
<dbReference type="PROSITE" id="PS51733">
    <property type="entry name" value="BPL_LPL_CATALYTIC"/>
    <property type="match status" value="1"/>
</dbReference>
<keyword evidence="2" id="KW-0436">Ligase</keyword>
<dbReference type="PANTHER" id="PTHR43679:SF2">
    <property type="entry name" value="OCTANOYL-[GCVH]:PROTEIN N-OCTANOYLTRANSFERASE"/>
    <property type="match status" value="1"/>
</dbReference>
<evidence type="ECO:0000259" key="1">
    <source>
        <dbReference type="PROSITE" id="PS51733"/>
    </source>
</evidence>
<dbReference type="Gene3D" id="3.30.930.10">
    <property type="entry name" value="Bira Bifunctional Protein, Domain 2"/>
    <property type="match status" value="1"/>
</dbReference>
<dbReference type="OrthoDB" id="9774653at2"/>
<dbReference type="InterPro" id="IPR050664">
    <property type="entry name" value="Octanoyltrans_LipM/LipL"/>
</dbReference>